<name>A0ABV9F5B2_9BACL</name>
<sequence length="361" mass="41125">MGKYSLENYERYRTVKIRPEPLVEAHLNDGRFNYVEVSWRRLEPGRGEYRPEPMLEAIRSAVNPVLVLVPDVPAWVDRDVSAYYGAMIRKVGSLVDSDRRLFGVLVRTLTDGEEEWNAYTEAFERTTLVADLHQERLIRRLRERGREFGLRIVCGEDSWLSSCEAIANQRLSGLWKRSPVLLHVTDPECGPNVRREARRWHAALSNVEAGLGWNAELRRLTYPHTVASGGSLPVRLWLVNSGTARLYADYRLKLRLAGRDGASVVIPLSARTREWTVGDIVHNEMAKLPEMAAGVYGIGIGLFDGEDRPLRLSIRGPATEGYYELGDVTVERTDRDPLENVWDTYYPDGYYPLEDPQAPQE</sequence>
<dbReference type="RefSeq" id="WP_378091907.1">
    <property type="nucleotide sequence ID" value="NZ_JBHSEP010000001.1"/>
</dbReference>
<evidence type="ECO:0000313" key="3">
    <source>
        <dbReference type="Proteomes" id="UP001596028"/>
    </source>
</evidence>
<protein>
    <submittedName>
        <fullName evidence="2">DUF4832 domain-containing protein</fullName>
    </submittedName>
</protein>
<proteinExistence type="predicted"/>
<dbReference type="InterPro" id="IPR032267">
    <property type="entry name" value="DUF4832"/>
</dbReference>
<feature type="domain" description="DUF4832" evidence="1">
    <location>
        <begin position="198"/>
        <end position="308"/>
    </location>
</feature>
<dbReference type="Proteomes" id="UP001596028">
    <property type="component" value="Unassembled WGS sequence"/>
</dbReference>
<reference evidence="3" key="1">
    <citation type="journal article" date="2019" name="Int. J. Syst. Evol. Microbiol.">
        <title>The Global Catalogue of Microorganisms (GCM) 10K type strain sequencing project: providing services to taxonomists for standard genome sequencing and annotation.</title>
        <authorList>
            <consortium name="The Broad Institute Genomics Platform"/>
            <consortium name="The Broad Institute Genome Sequencing Center for Infectious Disease"/>
            <person name="Wu L."/>
            <person name="Ma J."/>
        </authorList>
    </citation>
    <scope>NUCLEOTIDE SEQUENCE [LARGE SCALE GENOMIC DNA]</scope>
    <source>
        <strain evidence="3">CCUG 49571</strain>
    </source>
</reference>
<comment type="caution">
    <text evidence="2">The sequence shown here is derived from an EMBL/GenBank/DDBJ whole genome shotgun (WGS) entry which is preliminary data.</text>
</comment>
<gene>
    <name evidence="2" type="ORF">ACFO3S_02595</name>
</gene>
<organism evidence="2 3">
    <name type="scientific">Cohnella hongkongensis</name>
    <dbReference type="NCBI Taxonomy" id="178337"/>
    <lineage>
        <taxon>Bacteria</taxon>
        <taxon>Bacillati</taxon>
        <taxon>Bacillota</taxon>
        <taxon>Bacilli</taxon>
        <taxon>Bacillales</taxon>
        <taxon>Paenibacillaceae</taxon>
        <taxon>Cohnella</taxon>
    </lineage>
</organism>
<dbReference type="EMBL" id="JBHSEP010000001">
    <property type="protein sequence ID" value="MFC4597116.1"/>
    <property type="molecule type" value="Genomic_DNA"/>
</dbReference>
<keyword evidence="3" id="KW-1185">Reference proteome</keyword>
<dbReference type="Pfam" id="PF16116">
    <property type="entry name" value="DUF4832"/>
    <property type="match status" value="1"/>
</dbReference>
<evidence type="ECO:0000313" key="2">
    <source>
        <dbReference type="EMBL" id="MFC4597116.1"/>
    </source>
</evidence>
<evidence type="ECO:0000259" key="1">
    <source>
        <dbReference type="Pfam" id="PF16116"/>
    </source>
</evidence>
<accession>A0ABV9F5B2</accession>